<name>S9R4G2_9RHOB</name>
<gene>
    <name evidence="6" type="ORF">Salmuc_01461</name>
</gene>
<reference evidence="7" key="1">
    <citation type="journal article" date="2014" name="Stand. Genomic Sci.">
        <title>Genome sequence of the exopolysaccharide-producing Salipiger mucosus type strain (DSM 16094(T)), a moderately halophilic member of the Roseobacter clade.</title>
        <authorList>
            <person name="Riedel T."/>
            <person name="Spring S."/>
            <person name="Fiebig A."/>
            <person name="Petersen J."/>
            <person name="Kyrpides N.C."/>
            <person name="Goker M."/>
            <person name="Klenk H.P."/>
        </authorList>
    </citation>
    <scope>NUCLEOTIDE SEQUENCE [LARGE SCALE GENOMIC DNA]</scope>
    <source>
        <strain evidence="7">DSM 16094</strain>
    </source>
</reference>
<comment type="similarity">
    <text evidence="4">Belongs to the cyclic nucleotide phosphodiesterase class-III family.</text>
</comment>
<dbReference type="PANTHER" id="PTHR42988">
    <property type="entry name" value="PHOSPHOHYDROLASE"/>
    <property type="match status" value="1"/>
</dbReference>
<dbReference type="AlphaFoldDB" id="S9R4G2"/>
<evidence type="ECO:0000256" key="1">
    <source>
        <dbReference type="ARBA" id="ARBA00022723"/>
    </source>
</evidence>
<dbReference type="PANTHER" id="PTHR42988:SF2">
    <property type="entry name" value="CYCLIC NUCLEOTIDE PHOSPHODIESTERASE CBUA0032-RELATED"/>
    <property type="match status" value="1"/>
</dbReference>
<dbReference type="Proteomes" id="UP000015347">
    <property type="component" value="Unassembled WGS sequence"/>
</dbReference>
<dbReference type="InterPro" id="IPR004843">
    <property type="entry name" value="Calcineurin-like_PHP"/>
</dbReference>
<evidence type="ECO:0000256" key="2">
    <source>
        <dbReference type="ARBA" id="ARBA00022801"/>
    </source>
</evidence>
<dbReference type="GO" id="GO:0046872">
    <property type="term" value="F:metal ion binding"/>
    <property type="evidence" value="ECO:0007669"/>
    <property type="project" value="UniProtKB-KW"/>
</dbReference>
<feature type="domain" description="Calcineurin-like phosphoesterase" evidence="5">
    <location>
        <begin position="3"/>
        <end position="187"/>
    </location>
</feature>
<dbReference type="GO" id="GO:0016787">
    <property type="term" value="F:hydrolase activity"/>
    <property type="evidence" value="ECO:0007669"/>
    <property type="project" value="UniProtKB-KW"/>
</dbReference>
<sequence>MKRVAHVSDLHFGRTDHALRHALIEAVNAAKPDLVAVTGDFTQRARRRQYSAARAFLERIEAPWMAVPGNHDISLDNLWQRFFRPWRRYREFICDDLCPVHVQDGLVVVGLNTVNRFRWQSGRVRWLQMRTVSRVFSEHEGIKVVLAHHPFEQDADIKKTLMRDAERAMERLSDCGADLVLSGHLHRWRTEPFLSAKHGAQVLQVHVGTGLSTRLRGQDNDFALLDLDADTADVTRMVARQGRFVPEGTRHFRVRDGGWVEATGGPVGAPEG</sequence>
<evidence type="ECO:0000256" key="3">
    <source>
        <dbReference type="ARBA" id="ARBA00023004"/>
    </source>
</evidence>
<proteinExistence type="inferred from homology"/>
<dbReference type="EMBL" id="APVH01000003">
    <property type="protein sequence ID" value="EPX86812.1"/>
    <property type="molecule type" value="Genomic_DNA"/>
</dbReference>
<dbReference type="InterPro" id="IPR050884">
    <property type="entry name" value="CNP_phosphodiesterase-III"/>
</dbReference>
<protein>
    <submittedName>
        <fullName evidence="6">Metallophosphoesterase</fullName>
    </submittedName>
</protein>
<evidence type="ECO:0000313" key="6">
    <source>
        <dbReference type="EMBL" id="EPX86812.1"/>
    </source>
</evidence>
<keyword evidence="2" id="KW-0378">Hydrolase</keyword>
<dbReference type="eggNOG" id="COG1409">
    <property type="taxonomic scope" value="Bacteria"/>
</dbReference>
<dbReference type="Pfam" id="PF00149">
    <property type="entry name" value="Metallophos"/>
    <property type="match status" value="1"/>
</dbReference>
<comment type="caution">
    <text evidence="6">The sequence shown here is derived from an EMBL/GenBank/DDBJ whole genome shotgun (WGS) entry which is preliminary data.</text>
</comment>
<dbReference type="Gene3D" id="3.60.21.10">
    <property type="match status" value="1"/>
</dbReference>
<dbReference type="RefSeq" id="WP_020040938.1">
    <property type="nucleotide sequence ID" value="NZ_KE557273.1"/>
</dbReference>
<dbReference type="STRING" id="1123237.Salmuc_01461"/>
<keyword evidence="3" id="KW-0408">Iron</keyword>
<keyword evidence="1" id="KW-0479">Metal-binding</keyword>
<dbReference type="OrthoDB" id="651281at2"/>
<dbReference type="HOGENOM" id="CLU_063034_0_0_5"/>
<evidence type="ECO:0000313" key="7">
    <source>
        <dbReference type="Proteomes" id="UP000015347"/>
    </source>
</evidence>
<evidence type="ECO:0000256" key="4">
    <source>
        <dbReference type="ARBA" id="ARBA00025742"/>
    </source>
</evidence>
<keyword evidence="7" id="KW-1185">Reference proteome</keyword>
<dbReference type="SUPFAM" id="SSF56300">
    <property type="entry name" value="Metallo-dependent phosphatases"/>
    <property type="match status" value="1"/>
</dbReference>
<organism evidence="6 7">
    <name type="scientific">Salipiger mucosus DSM 16094</name>
    <dbReference type="NCBI Taxonomy" id="1123237"/>
    <lineage>
        <taxon>Bacteria</taxon>
        <taxon>Pseudomonadati</taxon>
        <taxon>Pseudomonadota</taxon>
        <taxon>Alphaproteobacteria</taxon>
        <taxon>Rhodobacterales</taxon>
        <taxon>Roseobacteraceae</taxon>
        <taxon>Salipiger</taxon>
    </lineage>
</organism>
<evidence type="ECO:0000259" key="5">
    <source>
        <dbReference type="Pfam" id="PF00149"/>
    </source>
</evidence>
<dbReference type="InterPro" id="IPR029052">
    <property type="entry name" value="Metallo-depent_PP-like"/>
</dbReference>
<accession>S9R4G2</accession>